<organism evidence="2">
    <name type="scientific">Myoviridae sp. ctkfK18</name>
    <dbReference type="NCBI Taxonomy" id="2825165"/>
    <lineage>
        <taxon>Viruses</taxon>
        <taxon>Duplodnaviria</taxon>
        <taxon>Heunggongvirae</taxon>
        <taxon>Uroviricota</taxon>
        <taxon>Caudoviricetes</taxon>
    </lineage>
</organism>
<name>A0A8S5VHK9_9CAUD</name>
<reference evidence="2" key="1">
    <citation type="journal article" date="2021" name="Proc. Natl. Acad. Sci. U.S.A.">
        <title>A Catalog of Tens of Thousands of Viruses from Human Metagenomes Reveals Hidden Associations with Chronic Diseases.</title>
        <authorList>
            <person name="Tisza M.J."/>
            <person name="Buck C.B."/>
        </authorList>
    </citation>
    <scope>NUCLEOTIDE SEQUENCE</scope>
    <source>
        <strain evidence="2">CtkfK18</strain>
    </source>
</reference>
<protein>
    <submittedName>
        <fullName evidence="2">Uncharacterized protein</fullName>
    </submittedName>
</protein>
<sequence length="147" mass="17270">MDKITKYTRRIITGVVVFIIIMGIIGIPIVLKRQYKTIISNFMDGDDIENAIHVFYTVEDNLNVSGKVTAKIKKKTDVTILAEYIGSPEISHQKYTIFRYLVQLNTKDHIIVSEDQFQAIKMDDYIQFQRDDDREVLFINMKRYEQK</sequence>
<evidence type="ECO:0000256" key="1">
    <source>
        <dbReference type="SAM" id="Phobius"/>
    </source>
</evidence>
<proteinExistence type="predicted"/>
<accession>A0A8S5VHK9</accession>
<keyword evidence="1" id="KW-1133">Transmembrane helix</keyword>
<feature type="transmembrane region" description="Helical" evidence="1">
    <location>
        <begin position="12"/>
        <end position="31"/>
    </location>
</feature>
<keyword evidence="1" id="KW-0472">Membrane</keyword>
<keyword evidence="1" id="KW-0812">Transmembrane</keyword>
<evidence type="ECO:0000313" key="2">
    <source>
        <dbReference type="EMBL" id="DAG06071.1"/>
    </source>
</evidence>
<dbReference type="EMBL" id="BK016265">
    <property type="protein sequence ID" value="DAG06071.1"/>
    <property type="molecule type" value="Genomic_DNA"/>
</dbReference>